<feature type="compositionally biased region" description="Gly residues" evidence="2">
    <location>
        <begin position="108"/>
        <end position="121"/>
    </location>
</feature>
<feature type="compositionally biased region" description="Low complexity" evidence="2">
    <location>
        <begin position="65"/>
        <end position="74"/>
    </location>
</feature>
<evidence type="ECO:0000313" key="5">
    <source>
        <dbReference type="Proteomes" id="UP001567538"/>
    </source>
</evidence>
<reference evidence="4 5" key="1">
    <citation type="submission" date="2024-06" db="EMBL/GenBank/DDBJ databases">
        <title>A chromosome level genome sequence of Diviner's sage (Salvia divinorum).</title>
        <authorList>
            <person name="Ford S.A."/>
            <person name="Ro D.-K."/>
            <person name="Ness R.W."/>
            <person name="Phillips M.A."/>
        </authorList>
    </citation>
    <scope>NUCLEOTIDE SEQUENCE [LARGE SCALE GENOMIC DNA]</scope>
    <source>
        <strain evidence="4">SAF-2024a</strain>
        <tissue evidence="4">Leaf</tissue>
    </source>
</reference>
<evidence type="ECO:0000256" key="1">
    <source>
        <dbReference type="PROSITE-ProRule" id="PRU00042"/>
    </source>
</evidence>
<dbReference type="Gene3D" id="3.30.160.60">
    <property type="entry name" value="Classic Zinc Finger"/>
    <property type="match status" value="1"/>
</dbReference>
<dbReference type="PANTHER" id="PTHR47591">
    <property type="entry name" value="ZINC FINGER PROTEIN ZAT2-RELATED"/>
    <property type="match status" value="1"/>
</dbReference>
<accession>A0ABD1FYF1</accession>
<gene>
    <name evidence="4" type="ORF">AAHA92_29461</name>
</gene>
<evidence type="ECO:0000256" key="2">
    <source>
        <dbReference type="SAM" id="MobiDB-lite"/>
    </source>
</evidence>
<comment type="caution">
    <text evidence="4">The sequence shown here is derived from an EMBL/GenBank/DDBJ whole genome shotgun (WGS) entry which is preliminary data.</text>
</comment>
<dbReference type="GO" id="GO:0008270">
    <property type="term" value="F:zinc ion binding"/>
    <property type="evidence" value="ECO:0007669"/>
    <property type="project" value="UniProtKB-KW"/>
</dbReference>
<dbReference type="InterPro" id="IPR013087">
    <property type="entry name" value="Znf_C2H2_type"/>
</dbReference>
<dbReference type="SMART" id="SM00355">
    <property type="entry name" value="ZnF_C2H2"/>
    <property type="match status" value="1"/>
</dbReference>
<dbReference type="Pfam" id="PF13912">
    <property type="entry name" value="zf-C2H2_6"/>
    <property type="match status" value="1"/>
</dbReference>
<keyword evidence="1" id="KW-0479">Metal-binding</keyword>
<dbReference type="PANTHER" id="PTHR47591:SF1">
    <property type="entry name" value="ZINC FINGER PROTEIN ZAT2-RELATED"/>
    <property type="match status" value="1"/>
</dbReference>
<name>A0ABD1FYF1_SALDI</name>
<dbReference type="Proteomes" id="UP001567538">
    <property type="component" value="Unassembled WGS sequence"/>
</dbReference>
<dbReference type="EMBL" id="JBEAFC010000011">
    <property type="protein sequence ID" value="KAL1536884.1"/>
    <property type="molecule type" value="Genomic_DNA"/>
</dbReference>
<feature type="region of interest" description="Disordered" evidence="2">
    <location>
        <begin position="167"/>
        <end position="231"/>
    </location>
</feature>
<keyword evidence="1" id="KW-0863">Zinc-finger</keyword>
<feature type="region of interest" description="Disordered" evidence="2">
    <location>
        <begin position="1"/>
        <end position="150"/>
    </location>
</feature>
<evidence type="ECO:0000313" key="4">
    <source>
        <dbReference type="EMBL" id="KAL1536884.1"/>
    </source>
</evidence>
<dbReference type="AlphaFoldDB" id="A0ABD1FYF1"/>
<dbReference type="PROSITE" id="PS00028">
    <property type="entry name" value="ZINC_FINGER_C2H2_1"/>
    <property type="match status" value="1"/>
</dbReference>
<keyword evidence="1" id="KW-0862">Zinc</keyword>
<feature type="compositionally biased region" description="Basic and acidic residues" evidence="2">
    <location>
        <begin position="190"/>
        <end position="202"/>
    </location>
</feature>
<sequence>MSNSDAAGSESSSSNPIPPPIQDSPRHRGRGRELSPHVNPRGRGSPPMHPWEMALFSQPPPRTPPTIGAPGRTAFGPYRPPPHQQWPFLGPSHGPGGSRGLGFQAVPVGGGGGGGPSGGLRIGRSPAGKKRGRDGGAGSSASAGNQGGGNAYQYCSVCNKGFSSSKALFGHMRSHPDRGWKGVHPPPAFRAEEEFADLHLAAEEEAGEDAGDNEGNFRVPDLNQPPPPDSN</sequence>
<proteinExistence type="predicted"/>
<organism evidence="4 5">
    <name type="scientific">Salvia divinorum</name>
    <name type="common">Maria pastora</name>
    <name type="synonym">Diviner's sage</name>
    <dbReference type="NCBI Taxonomy" id="28513"/>
    <lineage>
        <taxon>Eukaryota</taxon>
        <taxon>Viridiplantae</taxon>
        <taxon>Streptophyta</taxon>
        <taxon>Embryophyta</taxon>
        <taxon>Tracheophyta</taxon>
        <taxon>Spermatophyta</taxon>
        <taxon>Magnoliopsida</taxon>
        <taxon>eudicotyledons</taxon>
        <taxon>Gunneridae</taxon>
        <taxon>Pentapetalae</taxon>
        <taxon>asterids</taxon>
        <taxon>lamiids</taxon>
        <taxon>Lamiales</taxon>
        <taxon>Lamiaceae</taxon>
        <taxon>Nepetoideae</taxon>
        <taxon>Mentheae</taxon>
        <taxon>Salviinae</taxon>
        <taxon>Salvia</taxon>
        <taxon>Salvia subgen. Calosphace</taxon>
    </lineage>
</organism>
<protein>
    <submittedName>
        <fullName evidence="4">Translation initiation factor IF-2-like</fullName>
    </submittedName>
</protein>
<feature type="domain" description="C2H2-type" evidence="3">
    <location>
        <begin position="153"/>
        <end position="175"/>
    </location>
</feature>
<dbReference type="InterPro" id="IPR036236">
    <property type="entry name" value="Znf_C2H2_sf"/>
</dbReference>
<dbReference type="PROSITE" id="PS50157">
    <property type="entry name" value="ZINC_FINGER_C2H2_2"/>
    <property type="match status" value="1"/>
</dbReference>
<evidence type="ECO:0000259" key="3">
    <source>
        <dbReference type="PROSITE" id="PS50157"/>
    </source>
</evidence>
<feature type="compositionally biased region" description="Low complexity" evidence="2">
    <location>
        <begin position="1"/>
        <end position="15"/>
    </location>
</feature>
<dbReference type="SUPFAM" id="SSF57667">
    <property type="entry name" value="beta-beta-alpha zinc fingers"/>
    <property type="match status" value="1"/>
</dbReference>
<keyword evidence="5" id="KW-1185">Reference proteome</keyword>
<feature type="compositionally biased region" description="Acidic residues" evidence="2">
    <location>
        <begin position="203"/>
        <end position="212"/>
    </location>
</feature>